<reference evidence="3" key="1">
    <citation type="submission" date="2009-09" db="EMBL/GenBank/DDBJ databases">
        <title>The complete genome of Nakamurella multipartita DSM 44233.</title>
        <authorList>
            <consortium name="US DOE Joint Genome Institute (JGI-PGF)"/>
            <person name="Lucas S."/>
            <person name="Copeland A."/>
            <person name="Lapidus A."/>
            <person name="Glavina del Rio T."/>
            <person name="Dalin E."/>
            <person name="Tice H."/>
            <person name="Bruce D."/>
            <person name="Goodwin L."/>
            <person name="Pitluck S."/>
            <person name="Kyrpides N."/>
            <person name="Mavromatis K."/>
            <person name="Ivanova N."/>
            <person name="Ovchinnikova G."/>
            <person name="Sims D."/>
            <person name="Meincke L."/>
            <person name="Brettin T."/>
            <person name="Detter J.C."/>
            <person name="Han C."/>
            <person name="Larimer F."/>
            <person name="Land M."/>
            <person name="Hauser L."/>
            <person name="Markowitz V."/>
            <person name="Cheng J.-F."/>
            <person name="Hugenholtz P."/>
            <person name="Woyke T."/>
            <person name="Wu D."/>
            <person name="Klenk H.-P."/>
            <person name="Eisen J.A."/>
        </authorList>
    </citation>
    <scope>NUCLEOTIDE SEQUENCE [LARGE SCALE GENOMIC DNA]</scope>
    <source>
        <strain evidence="3">ATCC 700099 / DSM 44233 / CIP 104796 / JCM 9543 / NBRC 105858 / Y-104</strain>
    </source>
</reference>
<feature type="compositionally biased region" description="Low complexity" evidence="1">
    <location>
        <begin position="75"/>
        <end position="99"/>
    </location>
</feature>
<protein>
    <submittedName>
        <fullName evidence="2">Uncharacterized protein</fullName>
    </submittedName>
</protein>
<sequence length="117" mass="12095">MGELGALFNPGMRHELEERRAKAARREEEGNARDDDLRIDLDSGVAVINTPGEDGEQPDSGSAGHSTESAEATRSAEPTTTGEAAAATESAEGAAASEPAPAPLRPRGKRAMAAGKR</sequence>
<dbReference type="KEGG" id="nml:Namu_2149"/>
<feature type="compositionally biased region" description="Polar residues" evidence="1">
    <location>
        <begin position="59"/>
        <end position="72"/>
    </location>
</feature>
<dbReference type="RefSeq" id="WP_015747419.1">
    <property type="nucleotide sequence ID" value="NC_013235.1"/>
</dbReference>
<evidence type="ECO:0000313" key="2">
    <source>
        <dbReference type="EMBL" id="ACV78527.1"/>
    </source>
</evidence>
<evidence type="ECO:0000313" key="3">
    <source>
        <dbReference type="Proteomes" id="UP000002218"/>
    </source>
</evidence>
<reference evidence="2 3" key="2">
    <citation type="journal article" date="2010" name="Stand. Genomic Sci.">
        <title>Complete genome sequence of Nakamurella multipartita type strain (Y-104).</title>
        <authorList>
            <person name="Tice H."/>
            <person name="Mayilraj S."/>
            <person name="Sims D."/>
            <person name="Lapidus A."/>
            <person name="Nolan M."/>
            <person name="Lucas S."/>
            <person name="Glavina Del Rio T."/>
            <person name="Copeland A."/>
            <person name="Cheng J.F."/>
            <person name="Meincke L."/>
            <person name="Bruce D."/>
            <person name="Goodwin L."/>
            <person name="Pitluck S."/>
            <person name="Ivanova N."/>
            <person name="Mavromatis K."/>
            <person name="Ovchinnikova G."/>
            <person name="Pati A."/>
            <person name="Chen A."/>
            <person name="Palaniappan K."/>
            <person name="Land M."/>
            <person name="Hauser L."/>
            <person name="Chang Y.J."/>
            <person name="Jeffries C.D."/>
            <person name="Detter J.C."/>
            <person name="Brettin T."/>
            <person name="Rohde M."/>
            <person name="Goker M."/>
            <person name="Bristow J."/>
            <person name="Eisen J.A."/>
            <person name="Markowitz V."/>
            <person name="Hugenholtz P."/>
            <person name="Kyrpides N.C."/>
            <person name="Klenk H.P."/>
            <person name="Chen F."/>
        </authorList>
    </citation>
    <scope>NUCLEOTIDE SEQUENCE [LARGE SCALE GENOMIC DNA]</scope>
    <source>
        <strain evidence="3">ATCC 700099 / DSM 44233 / CIP 104796 / JCM 9543 / NBRC 105858 / Y-104</strain>
    </source>
</reference>
<dbReference type="EMBL" id="CP001737">
    <property type="protein sequence ID" value="ACV78527.1"/>
    <property type="molecule type" value="Genomic_DNA"/>
</dbReference>
<proteinExistence type="predicted"/>
<dbReference type="Proteomes" id="UP000002218">
    <property type="component" value="Chromosome"/>
</dbReference>
<keyword evidence="3" id="KW-1185">Reference proteome</keyword>
<dbReference type="Pfam" id="PF19690">
    <property type="entry name" value="DUF6191"/>
    <property type="match status" value="1"/>
</dbReference>
<feature type="compositionally biased region" description="Basic residues" evidence="1">
    <location>
        <begin position="106"/>
        <end position="117"/>
    </location>
</feature>
<name>C8XJ62_NAKMY</name>
<accession>C8XJ62</accession>
<gene>
    <name evidence="2" type="ordered locus">Namu_2149</name>
</gene>
<dbReference type="HOGENOM" id="CLU_2082263_0_0_11"/>
<feature type="region of interest" description="Disordered" evidence="1">
    <location>
        <begin position="1"/>
        <end position="117"/>
    </location>
</feature>
<dbReference type="InterPro" id="IPR045684">
    <property type="entry name" value="DUF6191"/>
</dbReference>
<evidence type="ECO:0000256" key="1">
    <source>
        <dbReference type="SAM" id="MobiDB-lite"/>
    </source>
</evidence>
<dbReference type="AlphaFoldDB" id="C8XJ62"/>
<feature type="compositionally biased region" description="Basic and acidic residues" evidence="1">
    <location>
        <begin position="12"/>
        <end position="41"/>
    </location>
</feature>
<dbReference type="InParanoid" id="C8XJ62"/>
<organism evidence="2 3">
    <name type="scientific">Nakamurella multipartita (strain ATCC 700099 / DSM 44233 / CIP 104796 / JCM 9543 / NBRC 105858 / Y-104)</name>
    <name type="common">Microsphaera multipartita</name>
    <dbReference type="NCBI Taxonomy" id="479431"/>
    <lineage>
        <taxon>Bacteria</taxon>
        <taxon>Bacillati</taxon>
        <taxon>Actinomycetota</taxon>
        <taxon>Actinomycetes</taxon>
        <taxon>Nakamurellales</taxon>
        <taxon>Nakamurellaceae</taxon>
        <taxon>Nakamurella</taxon>
    </lineage>
</organism>